<dbReference type="Gene3D" id="2.10.25.10">
    <property type="entry name" value="Laminin"/>
    <property type="match status" value="3"/>
</dbReference>
<accession>A0ABN8S763</accession>
<dbReference type="PROSITE" id="PS01186">
    <property type="entry name" value="EGF_2"/>
    <property type="match status" value="2"/>
</dbReference>
<dbReference type="InterPro" id="IPR049883">
    <property type="entry name" value="NOTCH1_EGF-like"/>
</dbReference>
<dbReference type="InterPro" id="IPR009030">
    <property type="entry name" value="Growth_fac_rcpt_cys_sf"/>
</dbReference>
<organism evidence="10 11">
    <name type="scientific">Porites lobata</name>
    <dbReference type="NCBI Taxonomy" id="104759"/>
    <lineage>
        <taxon>Eukaryota</taxon>
        <taxon>Metazoa</taxon>
        <taxon>Cnidaria</taxon>
        <taxon>Anthozoa</taxon>
        <taxon>Hexacorallia</taxon>
        <taxon>Scleractinia</taxon>
        <taxon>Fungiina</taxon>
        <taxon>Poritidae</taxon>
        <taxon>Porites</taxon>
    </lineage>
</organism>
<keyword evidence="6" id="KW-0325">Glycoprotein</keyword>
<keyword evidence="1 7" id="KW-0245">EGF-like domain</keyword>
<proteinExistence type="predicted"/>
<keyword evidence="3" id="KW-0677">Repeat</keyword>
<evidence type="ECO:0000256" key="2">
    <source>
        <dbReference type="ARBA" id="ARBA00022729"/>
    </source>
</evidence>
<dbReference type="PROSITE" id="PS50026">
    <property type="entry name" value="EGF_3"/>
    <property type="match status" value="2"/>
</dbReference>
<dbReference type="InterPro" id="IPR018097">
    <property type="entry name" value="EGF_Ca-bd_CS"/>
</dbReference>
<dbReference type="PANTHER" id="PTHR24039:SF28">
    <property type="entry name" value="EGF-LIKE DOMAIN-CONTAINING PROTEIN"/>
    <property type="match status" value="1"/>
</dbReference>
<reference evidence="10 11" key="1">
    <citation type="submission" date="2022-05" db="EMBL/GenBank/DDBJ databases">
        <authorList>
            <consortium name="Genoscope - CEA"/>
            <person name="William W."/>
        </authorList>
    </citation>
    <scope>NUCLEOTIDE SEQUENCE [LARGE SCALE GENOMIC DNA]</scope>
</reference>
<dbReference type="InterPro" id="IPR000152">
    <property type="entry name" value="EGF-type_Asp/Asn_hydroxyl_site"/>
</dbReference>
<dbReference type="EMBL" id="CALNXK010000489">
    <property type="protein sequence ID" value="CAH3186581.1"/>
    <property type="molecule type" value="Genomic_DNA"/>
</dbReference>
<dbReference type="Pfam" id="PF07534">
    <property type="entry name" value="TLD"/>
    <property type="match status" value="1"/>
</dbReference>
<dbReference type="CDD" id="cd00054">
    <property type="entry name" value="EGF_CA"/>
    <property type="match status" value="3"/>
</dbReference>
<dbReference type="SMART" id="SM00181">
    <property type="entry name" value="EGF"/>
    <property type="match status" value="3"/>
</dbReference>
<keyword evidence="5" id="KW-1015">Disulfide bond</keyword>
<comment type="caution">
    <text evidence="7">Lacks conserved residue(s) required for the propagation of feature annotation.</text>
</comment>
<dbReference type="PANTHER" id="PTHR24039">
    <property type="entry name" value="FIBRILLIN-RELATED"/>
    <property type="match status" value="1"/>
</dbReference>
<evidence type="ECO:0000256" key="1">
    <source>
        <dbReference type="ARBA" id="ARBA00022536"/>
    </source>
</evidence>
<keyword evidence="4" id="KW-0106">Calcium</keyword>
<dbReference type="SMART" id="SM00179">
    <property type="entry name" value="EGF_CA"/>
    <property type="match status" value="3"/>
</dbReference>
<evidence type="ECO:0000259" key="9">
    <source>
        <dbReference type="PROSITE" id="PS51886"/>
    </source>
</evidence>
<keyword evidence="11" id="KW-1185">Reference proteome</keyword>
<dbReference type="SUPFAM" id="SSF57184">
    <property type="entry name" value="Growth factor receptor domain"/>
    <property type="match status" value="1"/>
</dbReference>
<dbReference type="InterPro" id="IPR024731">
    <property type="entry name" value="NELL2-like_EGF"/>
</dbReference>
<dbReference type="InterPro" id="IPR001881">
    <property type="entry name" value="EGF-like_Ca-bd_dom"/>
</dbReference>
<dbReference type="InterPro" id="IPR006571">
    <property type="entry name" value="TLDc_dom"/>
</dbReference>
<dbReference type="PROSITE" id="PS01187">
    <property type="entry name" value="EGF_CA"/>
    <property type="match status" value="1"/>
</dbReference>
<dbReference type="PROSITE" id="PS51886">
    <property type="entry name" value="TLDC"/>
    <property type="match status" value="1"/>
</dbReference>
<evidence type="ECO:0000256" key="5">
    <source>
        <dbReference type="ARBA" id="ARBA00023157"/>
    </source>
</evidence>
<evidence type="ECO:0000259" key="8">
    <source>
        <dbReference type="PROSITE" id="PS50026"/>
    </source>
</evidence>
<gene>
    <name evidence="10" type="ORF">PLOB_00034966</name>
</gene>
<evidence type="ECO:0000313" key="10">
    <source>
        <dbReference type="EMBL" id="CAH3186581.1"/>
    </source>
</evidence>
<evidence type="ECO:0000256" key="7">
    <source>
        <dbReference type="PROSITE-ProRule" id="PRU00076"/>
    </source>
</evidence>
<protein>
    <submittedName>
        <fullName evidence="10">Uncharacterized protein</fullName>
    </submittedName>
</protein>
<evidence type="ECO:0000256" key="4">
    <source>
        <dbReference type="ARBA" id="ARBA00022837"/>
    </source>
</evidence>
<feature type="domain" description="TLDc" evidence="9">
    <location>
        <begin position="115"/>
        <end position="306"/>
    </location>
</feature>
<dbReference type="Proteomes" id="UP001159405">
    <property type="component" value="Unassembled WGS sequence"/>
</dbReference>
<sequence>MNANCTNTLGSYNCTCRPGHTGNGSICKEIDECKDGSHDCHINANCTNIPGSYNCTCRPGYQGNGSICNDIDECEKGSHYCHKNANCTNAAGSYNCTCRPGYTGNGSICGFNASTILGNDSRYLENLTLFLEPVINSSVRSRFVRCWHAKEDGWAASTFHGNCDDKGPTVTIIQVGSFIFGGYSDVTWKSPVPGGCRYGNSRKAFIYSLTNNNGSGHAVYNPVKLRVKPDSYHQAVRRCDSDGPIFGWKDIRISNNSASNQDSCTYCGKKYPLPPGYRLSARKCTFYVGNSTFTPTDIEVFYETTT</sequence>
<dbReference type="InterPro" id="IPR000742">
    <property type="entry name" value="EGF"/>
</dbReference>
<dbReference type="Pfam" id="PF12947">
    <property type="entry name" value="EGF_3"/>
    <property type="match status" value="2"/>
</dbReference>
<evidence type="ECO:0000313" key="11">
    <source>
        <dbReference type="Proteomes" id="UP001159405"/>
    </source>
</evidence>
<comment type="caution">
    <text evidence="10">The sequence shown here is derived from an EMBL/GenBank/DDBJ whole genome shotgun (WGS) entry which is preliminary data.</text>
</comment>
<keyword evidence="2" id="KW-0732">Signal</keyword>
<dbReference type="Pfam" id="PF07645">
    <property type="entry name" value="EGF_CA"/>
    <property type="match status" value="1"/>
</dbReference>
<evidence type="ECO:0000256" key="3">
    <source>
        <dbReference type="ARBA" id="ARBA00022737"/>
    </source>
</evidence>
<evidence type="ECO:0000256" key="6">
    <source>
        <dbReference type="ARBA" id="ARBA00023180"/>
    </source>
</evidence>
<name>A0ABN8S763_9CNID</name>
<dbReference type="PROSITE" id="PS00010">
    <property type="entry name" value="ASX_HYDROXYL"/>
    <property type="match status" value="3"/>
</dbReference>
<feature type="domain" description="EGF-like" evidence="8">
    <location>
        <begin position="29"/>
        <end position="69"/>
    </location>
</feature>
<feature type="domain" description="EGF-like" evidence="8">
    <location>
        <begin position="70"/>
        <end position="110"/>
    </location>
</feature>